<evidence type="ECO:0000259" key="2">
    <source>
        <dbReference type="Pfam" id="PF07727"/>
    </source>
</evidence>
<dbReference type="Proteomes" id="UP000326396">
    <property type="component" value="Linkage Group LG2"/>
</dbReference>
<dbReference type="PANTHER" id="PTHR11439:SF515">
    <property type="entry name" value="GAG-POL POLYPROTEIN"/>
    <property type="match status" value="1"/>
</dbReference>
<dbReference type="CDD" id="cd09272">
    <property type="entry name" value="RNase_HI_RT_Ty1"/>
    <property type="match status" value="1"/>
</dbReference>
<dbReference type="Pfam" id="PF07727">
    <property type="entry name" value="RVT_2"/>
    <property type="match status" value="1"/>
</dbReference>
<accession>A0A5N6ND20</accession>
<dbReference type="PANTHER" id="PTHR11439">
    <property type="entry name" value="GAG-POL-RELATED RETROTRANSPOSON"/>
    <property type="match status" value="1"/>
</dbReference>
<keyword evidence="4" id="KW-1185">Reference proteome</keyword>
<feature type="region of interest" description="Disordered" evidence="1">
    <location>
        <begin position="1"/>
        <end position="89"/>
    </location>
</feature>
<evidence type="ECO:0000256" key="1">
    <source>
        <dbReference type="SAM" id="MobiDB-lite"/>
    </source>
</evidence>
<feature type="compositionally biased region" description="Polar residues" evidence="1">
    <location>
        <begin position="51"/>
        <end position="65"/>
    </location>
</feature>
<comment type="caution">
    <text evidence="3">The sequence shown here is derived from an EMBL/GenBank/DDBJ whole genome shotgun (WGS) entry which is preliminary data.</text>
</comment>
<sequence length="637" mass="71149">MAQTSPNQSEGNSVESNSSSPNQSEGNSVADSSSTLNSSENNSSPLDDSNQSFLGPNSPISSANYGSVDGSPVSSSHYDDTPPKGFRDMNDVHSRTQVLQQIPFSRPYFDDSDHLLLNEEPATFSEANDDEEWRLAMQEELRSIEKNNTWRLVQPPNGVKPIGLRWVYKTKKDAKGNITRYKARLVAKGYVQKQGVDYEEVFAPVARMESVRLILSLAAANGWQVHHLDVKTAFLNGDLQEDVYVTQPEGFEKKGKENFVYKLNKALYGLKQAPRAWNSKLNATLKQIGFDKCPREHAVYKRVAEKRPLVVGIYVDDLIIVGPSGEEISKFKEQMKNHFEMSDLGLLAYYLGIEVNQGDDGITLKQTAYAQRLLKDADMWECNPTQYPMDPGIKLGKEEDQENVDATKYRRIVGCLRYLTHTRPDISFAVGITSRFMQAPKASHMQAVKQVLRYVKGTIDFGIGYHRAEGSYLVGYSDSSHNSDQTDGKSTTGMIFYYGGGPVAWSSQKQHTVALSSCEAEFMAAAATACQGVWLKGLLEEITGKSLEAITIRVDNKSAILLIKNPVFHGRSKHIHTKYHFIRECVENALVKVEYVSGSEQKADILTKALPRMKFLEMRDFFGVKKLKTGIKGENVS</sequence>
<dbReference type="InterPro" id="IPR043502">
    <property type="entry name" value="DNA/RNA_pol_sf"/>
</dbReference>
<evidence type="ECO:0000313" key="3">
    <source>
        <dbReference type="EMBL" id="KAD4585664.1"/>
    </source>
</evidence>
<proteinExistence type="predicted"/>
<dbReference type="SUPFAM" id="SSF56672">
    <property type="entry name" value="DNA/RNA polymerases"/>
    <property type="match status" value="1"/>
</dbReference>
<dbReference type="InterPro" id="IPR013103">
    <property type="entry name" value="RVT_2"/>
</dbReference>
<evidence type="ECO:0000313" key="4">
    <source>
        <dbReference type="Proteomes" id="UP000326396"/>
    </source>
</evidence>
<dbReference type="EMBL" id="SZYD01000012">
    <property type="protein sequence ID" value="KAD4585664.1"/>
    <property type="molecule type" value="Genomic_DNA"/>
</dbReference>
<reference evidence="3 4" key="1">
    <citation type="submission" date="2019-05" db="EMBL/GenBank/DDBJ databases">
        <title>Mikania micrantha, genome provides insights into the molecular mechanism of rapid growth.</title>
        <authorList>
            <person name="Liu B."/>
        </authorList>
    </citation>
    <scope>NUCLEOTIDE SEQUENCE [LARGE SCALE GENOMIC DNA]</scope>
    <source>
        <strain evidence="3">NLD-2019</strain>
        <tissue evidence="3">Leaf</tissue>
    </source>
</reference>
<name>A0A5N6ND20_9ASTR</name>
<organism evidence="3 4">
    <name type="scientific">Mikania micrantha</name>
    <name type="common">bitter vine</name>
    <dbReference type="NCBI Taxonomy" id="192012"/>
    <lineage>
        <taxon>Eukaryota</taxon>
        <taxon>Viridiplantae</taxon>
        <taxon>Streptophyta</taxon>
        <taxon>Embryophyta</taxon>
        <taxon>Tracheophyta</taxon>
        <taxon>Spermatophyta</taxon>
        <taxon>Magnoliopsida</taxon>
        <taxon>eudicotyledons</taxon>
        <taxon>Gunneridae</taxon>
        <taxon>Pentapetalae</taxon>
        <taxon>asterids</taxon>
        <taxon>campanulids</taxon>
        <taxon>Asterales</taxon>
        <taxon>Asteraceae</taxon>
        <taxon>Asteroideae</taxon>
        <taxon>Heliantheae alliance</taxon>
        <taxon>Eupatorieae</taxon>
        <taxon>Mikania</taxon>
    </lineage>
</organism>
<gene>
    <name evidence="3" type="ORF">E3N88_23265</name>
</gene>
<dbReference type="AlphaFoldDB" id="A0A5N6ND20"/>
<feature type="compositionally biased region" description="Basic and acidic residues" evidence="1">
    <location>
        <begin position="77"/>
        <end position="89"/>
    </location>
</feature>
<feature type="domain" description="Reverse transcriptase Ty1/copia-type" evidence="2">
    <location>
        <begin position="147"/>
        <end position="389"/>
    </location>
</feature>
<dbReference type="OrthoDB" id="413760at2759"/>
<protein>
    <recommendedName>
        <fullName evidence="2">Reverse transcriptase Ty1/copia-type domain-containing protein</fullName>
    </recommendedName>
</protein>
<feature type="compositionally biased region" description="Low complexity" evidence="1">
    <location>
        <begin position="7"/>
        <end position="50"/>
    </location>
</feature>